<proteinExistence type="predicted"/>
<dbReference type="OrthoDB" id="3921745at2759"/>
<dbReference type="RefSeq" id="XP_007750534.1">
    <property type="nucleotide sequence ID" value="XM_007752344.1"/>
</dbReference>
<name>W9W0J6_9EURO</name>
<gene>
    <name evidence="2" type="ORF">A1O5_11774</name>
</gene>
<comment type="caution">
    <text evidence="2">The sequence shown here is derived from an EMBL/GenBank/DDBJ whole genome shotgun (WGS) entry which is preliminary data.</text>
</comment>
<dbReference type="AlphaFoldDB" id="W9W0J6"/>
<feature type="region of interest" description="Disordered" evidence="1">
    <location>
        <begin position="1"/>
        <end position="97"/>
    </location>
</feature>
<protein>
    <submittedName>
        <fullName evidence="2">Uncharacterized protein</fullName>
    </submittedName>
</protein>
<dbReference type="HOGENOM" id="CLU_118720_0_0_1"/>
<feature type="compositionally biased region" description="Acidic residues" evidence="1">
    <location>
        <begin position="32"/>
        <end position="41"/>
    </location>
</feature>
<organism evidence="2 3">
    <name type="scientific">Cladophialophora psammophila CBS 110553</name>
    <dbReference type="NCBI Taxonomy" id="1182543"/>
    <lineage>
        <taxon>Eukaryota</taxon>
        <taxon>Fungi</taxon>
        <taxon>Dikarya</taxon>
        <taxon>Ascomycota</taxon>
        <taxon>Pezizomycotina</taxon>
        <taxon>Eurotiomycetes</taxon>
        <taxon>Chaetothyriomycetidae</taxon>
        <taxon>Chaetothyriales</taxon>
        <taxon>Herpotrichiellaceae</taxon>
        <taxon>Cladophialophora</taxon>
    </lineage>
</organism>
<feature type="compositionally biased region" description="Basic residues" evidence="1">
    <location>
        <begin position="86"/>
        <end position="97"/>
    </location>
</feature>
<dbReference type="eggNOG" id="ENOG502T2BP">
    <property type="taxonomic scope" value="Eukaryota"/>
</dbReference>
<keyword evidence="3" id="KW-1185">Reference proteome</keyword>
<dbReference type="EMBL" id="AMGX01000028">
    <property type="protein sequence ID" value="EXJ61458.1"/>
    <property type="molecule type" value="Genomic_DNA"/>
</dbReference>
<evidence type="ECO:0000256" key="1">
    <source>
        <dbReference type="SAM" id="MobiDB-lite"/>
    </source>
</evidence>
<dbReference type="GeneID" id="19196461"/>
<sequence>MSPPSFNKNENEAQRLGAAVDRMRIASVLNDNDQDQDETMECETNQSDDAQSRDEGSDTGDSTEDSHSEATSSSSIDRRSIDRMLRERRRRRPHSPCKKYTPEQAYFIWYYRTDLEQAWDEVEKAFQRQFGEDRKKPGLQCKFYRLLGEEGVEKVREQAKSGHRTLGDKVGKFGVVQRTTARFPWMRLEDQLTPPLPCFAQRGGCGNPTCKTCSGTKRP</sequence>
<evidence type="ECO:0000313" key="3">
    <source>
        <dbReference type="Proteomes" id="UP000019471"/>
    </source>
</evidence>
<dbReference type="Proteomes" id="UP000019471">
    <property type="component" value="Unassembled WGS sequence"/>
</dbReference>
<reference evidence="2 3" key="1">
    <citation type="submission" date="2013-03" db="EMBL/GenBank/DDBJ databases">
        <title>The Genome Sequence of Cladophialophora psammophila CBS 110553.</title>
        <authorList>
            <consortium name="The Broad Institute Genomics Platform"/>
            <person name="Cuomo C."/>
            <person name="de Hoog S."/>
            <person name="Gorbushina A."/>
            <person name="Walker B."/>
            <person name="Young S.K."/>
            <person name="Zeng Q."/>
            <person name="Gargeya S."/>
            <person name="Fitzgerald M."/>
            <person name="Haas B."/>
            <person name="Abouelleil A."/>
            <person name="Allen A.W."/>
            <person name="Alvarado L."/>
            <person name="Arachchi H.M."/>
            <person name="Berlin A.M."/>
            <person name="Chapman S.B."/>
            <person name="Gainer-Dewar J."/>
            <person name="Goldberg J."/>
            <person name="Griggs A."/>
            <person name="Gujja S."/>
            <person name="Hansen M."/>
            <person name="Howarth C."/>
            <person name="Imamovic A."/>
            <person name="Ireland A."/>
            <person name="Larimer J."/>
            <person name="McCowan C."/>
            <person name="Murphy C."/>
            <person name="Pearson M."/>
            <person name="Poon T.W."/>
            <person name="Priest M."/>
            <person name="Roberts A."/>
            <person name="Saif S."/>
            <person name="Shea T."/>
            <person name="Sisk P."/>
            <person name="Sykes S."/>
            <person name="Wortman J."/>
            <person name="Nusbaum C."/>
            <person name="Birren B."/>
        </authorList>
    </citation>
    <scope>NUCLEOTIDE SEQUENCE [LARGE SCALE GENOMIC DNA]</scope>
    <source>
        <strain evidence="2 3">CBS 110553</strain>
    </source>
</reference>
<evidence type="ECO:0000313" key="2">
    <source>
        <dbReference type="EMBL" id="EXJ61458.1"/>
    </source>
</evidence>
<feature type="compositionally biased region" description="Basic and acidic residues" evidence="1">
    <location>
        <begin position="76"/>
        <end position="85"/>
    </location>
</feature>
<accession>W9W0J6</accession>